<feature type="compositionally biased region" description="Acidic residues" evidence="1">
    <location>
        <begin position="256"/>
        <end position="268"/>
    </location>
</feature>
<sequence length="2180" mass="236400">MMQAGGSSWVAAARPDRTSVFLVDRKVAPRVVREVASEVGNSSHSSGTCSLVSELECSGPIAQLALSSTITGHTFLAAFLDSGLMEIWDVGAAHGSLYSLRDTVVLCGPPGEETSAGRRVMSTSGIVGGRKSLRSCVDYVASSSTGLSSAIFFTVMRNHGGLPSGSNTPNHLRFVKLTPSVDEVRLGSQRLSSLDSTRRKSHVLHLTCHESRPLLCVAFQDGVLHLYDISPLAREDGTQVTPHCSGEGEQQRGSDYDDEGDSDVETGQENDLSSLGRGASSFFSIRAARKLLLLPVAALKCPGDFHGALSSVSFSLAPELVVAGSTRGEVAVWSMQLLQRREAQKGDRSLSLTGAALPLQTCKLACLPARIGWISLLAEKGPFLFACLQKEDHSYEMQIAVLLLLPTSIVMWDVIAPHKARFLAFQRRSSNLVLLEEHHDGGRVFFGGLAEQLSQSSQMVPSRLAAMGQPQCMDQTFSGKLEGTSTLKVSPVTYSSVPYIFWIQSRLTFAVRQSDSKADNLGKMTVTTNRKKGPLPSTGSFVFKAILATQTLESMQRERNEDLCDNDPIGATFLLPTYGDEFVGLLSSLGVSDSMSLHFGLDDQTLLMPHSLLVSPDASTIIVLSSILKPGLNDKRVMGVTSPLAYVVVRSGSRPSREEEENPKADTIKRGSFCFEDAGLTFDAVFLSSRKIALLQPTFCENARKGSVTTVVVQLQANRELDDPKKVWKVMRCTKAEDFVGHDGFKKRAITRLLTPCTFGASETGEASVHILCAAQKRATSLTQDGNYTNEELLKLTFYEAAGKHTDHANATQSLCLFEDERVIEVHRRTSEGQCIESAIFAVATSQRLMLLSADLAILACVKTYSKPCGLVWLGHTPVVSFVDGRVLYLSIDPHADSISRCGLRHLCSLEQMHAGEDSFLITALSDRLVYAAKCGEAREIRVLTRPLFPLEPLLLGLLALPHRVLSTSSTACSTSRARSIDQSTMIVGQIREVLTCFGPLAVPQDRYAREEGPGATTGATSWTCAALSRAGYNYWASELAGVRSLSDILCDGEPFPIVGNAHEENVRKSRPWLSFAMTIGLAAQSSQWRQALVEATGGIIEKQDEVQQAGAMLPPRFRSGSHILARVGQRAWHAGQAEVALNLFDLAGEDEKMAELLLLHDLDRIQFSDDHTGLLDNLCDLNSALQLMRRLVSSQTYTSGREIKQNADIADVVGINLSSQIFPLDKQRRQSLLTGLQTSHQNIVSWQSSSTFSNIANTALTPTPQSVEGSTAYSCGLARPIPARYLLLNSVEEWLGRAAPETLQDRVAGGSELDEDAPRGREEWVRGVGEGRGEEDNAILYLRFNDLNASPIPGDESSALLAQIGDLSQYGHTVTVAQGQPITCLESTCPIDQGDGVKVQMGMDAFWNSVRVSEWIEEDTPSARRGFSALIARGSALDVGPYHGPQQSPGRSRLTMEMWIQRPISSSTCSTPEILAVRRTLSSKPSCVWAFGVSADDALMFWTERCQTPLSTASGAVLGGKWTHVAFSLEIDASNSKQALVNLFVGGKDVWPAQLRVEFPSLKDSDLRRTVLEIGPNLDGHKMTEVRMWACARSAEALYDNRESYLQLAERKKKLTFKIRSDKSKDNRLGDSATATSSHPASLLPFAVADRNLGLPPYTSSTEPACLLNSSNGRRVTRLRGPEREANASRTSGNLDGSACGGMENLLNALPPPSCDGTGRQRSRRGSPNSARQVPTPFPARSGKGDEASGGLGEASEPFSLPYNKAASEEFDCLRSTTAHRPISPRPLERHLILLPEELDVNPANVMRDDMAGYFACGGRHLCFREEFSSTNENDQPRQKVAIVVLEIAASRGGPSRRDRYPFEARSAILVGGLSSWSRETEPLPSALIACYTLANTSQSNASAAAAGSNKTSQAGVLQVYDLVLRKSVARQPVQTTLHFWRWLDRGCIALVTQRSVFTWVLNLEGGSSRAPTKLFDRLDLSSSGIDSKVREYCHSVETGWGVLTTVDSEQCRLAIQLHEFSTGKALFLTDADLLGANVCDCGVAGHGGSKVCLVLLRSAPALCVDLCTICEEGDRDNTQDVCLDRLVRIFLPSTPSRVAPAGRAWVVGPAGPTGVLSILFAAKGHLYTLDLITHEIQARGSVFPDGRSSVSDVDLDATSGDLLILDHERLAVFRISNL</sequence>
<dbReference type="SUPFAM" id="SSF50989">
    <property type="entry name" value="Clathrin heavy-chain terminal domain"/>
    <property type="match status" value="1"/>
</dbReference>
<dbReference type="InterPro" id="IPR016025">
    <property type="entry name" value="Clathrin_H-chain_N"/>
</dbReference>
<dbReference type="SUPFAM" id="SSF50978">
    <property type="entry name" value="WD40 repeat-like"/>
    <property type="match status" value="1"/>
</dbReference>
<keyword evidence="3" id="KW-1185">Reference proteome</keyword>
<organism evidence="2 3">
    <name type="scientific">Nannochloropsis gaditana</name>
    <dbReference type="NCBI Taxonomy" id="72520"/>
    <lineage>
        <taxon>Eukaryota</taxon>
        <taxon>Sar</taxon>
        <taxon>Stramenopiles</taxon>
        <taxon>Ochrophyta</taxon>
        <taxon>Eustigmatophyceae</taxon>
        <taxon>Eustigmatales</taxon>
        <taxon>Monodopsidaceae</taxon>
        <taxon>Nannochloropsis</taxon>
    </lineage>
</organism>
<protein>
    <submittedName>
        <fullName evidence="2">Clathrin heavy chain</fullName>
    </submittedName>
</protein>
<dbReference type="GO" id="GO:0005198">
    <property type="term" value="F:structural molecule activity"/>
    <property type="evidence" value="ECO:0007669"/>
    <property type="project" value="InterPro"/>
</dbReference>
<feature type="region of interest" description="Disordered" evidence="1">
    <location>
        <begin position="237"/>
        <end position="273"/>
    </location>
</feature>
<feature type="region of interest" description="Disordered" evidence="1">
    <location>
        <begin position="1660"/>
        <end position="1760"/>
    </location>
</feature>
<evidence type="ECO:0000313" key="3">
    <source>
        <dbReference type="Proteomes" id="UP000019335"/>
    </source>
</evidence>
<dbReference type="GO" id="GO:0016192">
    <property type="term" value="P:vesicle-mediated transport"/>
    <property type="evidence" value="ECO:0007669"/>
    <property type="project" value="InterPro"/>
</dbReference>
<dbReference type="GO" id="GO:0006886">
    <property type="term" value="P:intracellular protein transport"/>
    <property type="evidence" value="ECO:0007669"/>
    <property type="project" value="InterPro"/>
</dbReference>
<evidence type="ECO:0000313" key="2">
    <source>
        <dbReference type="EMBL" id="EWM28710.1"/>
    </source>
</evidence>
<proteinExistence type="predicted"/>
<dbReference type="InterPro" id="IPR013320">
    <property type="entry name" value="ConA-like_dom_sf"/>
</dbReference>
<evidence type="ECO:0000256" key="1">
    <source>
        <dbReference type="SAM" id="MobiDB-lite"/>
    </source>
</evidence>
<dbReference type="EMBL" id="AZIL01000274">
    <property type="protein sequence ID" value="EWM28710.1"/>
    <property type="molecule type" value="Genomic_DNA"/>
</dbReference>
<accession>W7TNJ9</accession>
<comment type="caution">
    <text evidence="2">The sequence shown here is derived from an EMBL/GenBank/DDBJ whole genome shotgun (WGS) entry which is preliminary data.</text>
</comment>
<dbReference type="Gene3D" id="2.130.10.110">
    <property type="entry name" value="Clathrin heavy-chain terminal domain"/>
    <property type="match status" value="1"/>
</dbReference>
<name>W7TNJ9_9STRA</name>
<reference evidence="2 3" key="1">
    <citation type="journal article" date="2014" name="Mol. Plant">
        <title>Chromosome Scale Genome Assembly and Transcriptome Profiling of Nannochloropsis gaditana in Nitrogen Depletion.</title>
        <authorList>
            <person name="Corteggiani Carpinelli E."/>
            <person name="Telatin A."/>
            <person name="Vitulo N."/>
            <person name="Forcato C."/>
            <person name="D'Angelo M."/>
            <person name="Schiavon R."/>
            <person name="Vezzi A."/>
            <person name="Giacometti G.M."/>
            <person name="Morosinotto T."/>
            <person name="Valle G."/>
        </authorList>
    </citation>
    <scope>NUCLEOTIDE SEQUENCE [LARGE SCALE GENOMIC DNA]</scope>
    <source>
        <strain evidence="2 3">B-31</strain>
    </source>
</reference>
<dbReference type="Gene3D" id="2.60.120.200">
    <property type="match status" value="1"/>
</dbReference>
<dbReference type="OrthoDB" id="119388at2759"/>
<dbReference type="InterPro" id="IPR036322">
    <property type="entry name" value="WD40_repeat_dom_sf"/>
</dbReference>
<gene>
    <name evidence="2" type="ORF">Naga_100002g85</name>
</gene>
<dbReference type="SUPFAM" id="SSF49899">
    <property type="entry name" value="Concanavalin A-like lectins/glucanases"/>
    <property type="match status" value="1"/>
</dbReference>
<feature type="compositionally biased region" description="Polar residues" evidence="1">
    <location>
        <begin position="1660"/>
        <end position="1675"/>
    </location>
</feature>
<dbReference type="Proteomes" id="UP000019335">
    <property type="component" value="Chromosome 4"/>
</dbReference>
<dbReference type="GO" id="GO:0030132">
    <property type="term" value="C:clathrin coat of coated pit"/>
    <property type="evidence" value="ECO:0007669"/>
    <property type="project" value="InterPro"/>
</dbReference>
<dbReference type="GO" id="GO:0030130">
    <property type="term" value="C:clathrin coat of trans-Golgi network vesicle"/>
    <property type="evidence" value="ECO:0007669"/>
    <property type="project" value="InterPro"/>
</dbReference>